<dbReference type="InterPro" id="IPR046341">
    <property type="entry name" value="SET_dom_sf"/>
</dbReference>
<dbReference type="Gene3D" id="2.170.270.10">
    <property type="entry name" value="SET domain"/>
    <property type="match status" value="1"/>
</dbReference>
<protein>
    <recommendedName>
        <fullName evidence="1">SET domain-containing protein</fullName>
    </recommendedName>
</protein>
<dbReference type="AlphaFoldDB" id="A0A9X0A1N7"/>
<evidence type="ECO:0000259" key="1">
    <source>
        <dbReference type="Pfam" id="PF00856"/>
    </source>
</evidence>
<dbReference type="Pfam" id="PF00856">
    <property type="entry name" value="SET"/>
    <property type="match status" value="1"/>
</dbReference>
<organism evidence="2 3">
    <name type="scientific">Desmophyllum pertusum</name>
    <dbReference type="NCBI Taxonomy" id="174260"/>
    <lineage>
        <taxon>Eukaryota</taxon>
        <taxon>Metazoa</taxon>
        <taxon>Cnidaria</taxon>
        <taxon>Anthozoa</taxon>
        <taxon>Hexacorallia</taxon>
        <taxon>Scleractinia</taxon>
        <taxon>Caryophylliina</taxon>
        <taxon>Caryophylliidae</taxon>
        <taxon>Desmophyllum</taxon>
    </lineage>
</organism>
<name>A0A9X0A1N7_9CNID</name>
<dbReference type="Proteomes" id="UP001163046">
    <property type="component" value="Unassembled WGS sequence"/>
</dbReference>
<dbReference type="OrthoDB" id="10453374at2759"/>
<reference evidence="2" key="1">
    <citation type="submission" date="2023-01" db="EMBL/GenBank/DDBJ databases">
        <title>Genome assembly of the deep-sea coral Lophelia pertusa.</title>
        <authorList>
            <person name="Herrera S."/>
            <person name="Cordes E."/>
        </authorList>
    </citation>
    <scope>NUCLEOTIDE SEQUENCE</scope>
    <source>
        <strain evidence="2">USNM1676648</strain>
        <tissue evidence="2">Polyp</tissue>
    </source>
</reference>
<proteinExistence type="predicted"/>
<sequence>MPPKFGNVMLKHKRAVKSLFLDKFIRLSVVMAEEPNFLSSEDIFEEYERVVSLWTDEDSLHGQTKFLMKRGSFYRLHDVPSDPRGAGICAFASRDIKKSEIICKYEGEVISLEEAKRREHLYQEQGKVCALMVLESKGSQIA</sequence>
<dbReference type="InterPro" id="IPR001214">
    <property type="entry name" value="SET_dom"/>
</dbReference>
<gene>
    <name evidence="2" type="ORF">OS493_018507</name>
</gene>
<dbReference type="SUPFAM" id="SSF82199">
    <property type="entry name" value="SET domain"/>
    <property type="match status" value="1"/>
</dbReference>
<evidence type="ECO:0000313" key="2">
    <source>
        <dbReference type="EMBL" id="KAJ7391460.1"/>
    </source>
</evidence>
<keyword evidence="3" id="KW-1185">Reference proteome</keyword>
<accession>A0A9X0A1N7</accession>
<feature type="domain" description="SET" evidence="1">
    <location>
        <begin position="87"/>
        <end position="121"/>
    </location>
</feature>
<evidence type="ECO:0000313" key="3">
    <source>
        <dbReference type="Proteomes" id="UP001163046"/>
    </source>
</evidence>
<dbReference type="EMBL" id="MU825406">
    <property type="protein sequence ID" value="KAJ7391460.1"/>
    <property type="molecule type" value="Genomic_DNA"/>
</dbReference>
<comment type="caution">
    <text evidence="2">The sequence shown here is derived from an EMBL/GenBank/DDBJ whole genome shotgun (WGS) entry which is preliminary data.</text>
</comment>